<keyword evidence="4" id="KW-0808">Transferase</keyword>
<dbReference type="Gene3D" id="2.30.280.10">
    <property type="entry name" value="SRA-YDG"/>
    <property type="match status" value="1"/>
</dbReference>
<proteinExistence type="predicted"/>
<dbReference type="AlphaFoldDB" id="A0A835QIZ4"/>
<organism evidence="14 15">
    <name type="scientific">Vanilla planifolia</name>
    <name type="common">Vanilla</name>
    <dbReference type="NCBI Taxonomy" id="51239"/>
    <lineage>
        <taxon>Eukaryota</taxon>
        <taxon>Viridiplantae</taxon>
        <taxon>Streptophyta</taxon>
        <taxon>Embryophyta</taxon>
        <taxon>Tracheophyta</taxon>
        <taxon>Spermatophyta</taxon>
        <taxon>Magnoliopsida</taxon>
        <taxon>Liliopsida</taxon>
        <taxon>Asparagales</taxon>
        <taxon>Orchidaceae</taxon>
        <taxon>Vanilloideae</taxon>
        <taxon>Vanilleae</taxon>
        <taxon>Vanilla</taxon>
    </lineage>
</organism>
<keyword evidence="3" id="KW-0489">Methyltransferase</keyword>
<feature type="compositionally biased region" description="Basic and acidic residues" evidence="9">
    <location>
        <begin position="107"/>
        <end position="121"/>
    </location>
</feature>
<dbReference type="PROSITE" id="PS50280">
    <property type="entry name" value="SET"/>
    <property type="match status" value="1"/>
</dbReference>
<feature type="domain" description="SET" evidence="10">
    <location>
        <begin position="486"/>
        <end position="627"/>
    </location>
</feature>
<dbReference type="GO" id="GO:0005634">
    <property type="term" value="C:nucleus"/>
    <property type="evidence" value="ECO:0007669"/>
    <property type="project" value="UniProtKB-SubCell"/>
</dbReference>
<dbReference type="InterPro" id="IPR003616">
    <property type="entry name" value="Post-SET_dom"/>
</dbReference>
<evidence type="ECO:0000313" key="15">
    <source>
        <dbReference type="Proteomes" id="UP000636800"/>
    </source>
</evidence>
<dbReference type="SUPFAM" id="SSF88697">
    <property type="entry name" value="PUA domain-like"/>
    <property type="match status" value="1"/>
</dbReference>
<keyword evidence="15" id="KW-1185">Reference proteome</keyword>
<evidence type="ECO:0000259" key="11">
    <source>
        <dbReference type="PROSITE" id="PS50867"/>
    </source>
</evidence>
<dbReference type="InterPro" id="IPR007728">
    <property type="entry name" value="Pre-SET_dom"/>
</dbReference>
<evidence type="ECO:0000259" key="13">
    <source>
        <dbReference type="PROSITE" id="PS51015"/>
    </source>
</evidence>
<comment type="subcellular location">
    <subcellularLocation>
        <location evidence="1">Chromosome</location>
    </subcellularLocation>
    <subcellularLocation>
        <location evidence="8">Nucleus</location>
    </subcellularLocation>
</comment>
<keyword evidence="6" id="KW-0156">Chromatin regulator</keyword>
<dbReference type="GO" id="GO:0008270">
    <property type="term" value="F:zinc ion binding"/>
    <property type="evidence" value="ECO:0007669"/>
    <property type="project" value="InterPro"/>
</dbReference>
<dbReference type="InterPro" id="IPR003105">
    <property type="entry name" value="SRA_YDG"/>
</dbReference>
<dbReference type="SMART" id="SM00468">
    <property type="entry name" value="PreSET"/>
    <property type="match status" value="1"/>
</dbReference>
<evidence type="ECO:0000256" key="2">
    <source>
        <dbReference type="ARBA" id="ARBA00022454"/>
    </source>
</evidence>
<evidence type="ECO:0000259" key="12">
    <source>
        <dbReference type="PROSITE" id="PS50868"/>
    </source>
</evidence>
<dbReference type="SMART" id="SM00317">
    <property type="entry name" value="SET"/>
    <property type="match status" value="1"/>
</dbReference>
<dbReference type="Pfam" id="PF05033">
    <property type="entry name" value="Pre-SET"/>
    <property type="match status" value="1"/>
</dbReference>
<protein>
    <recommendedName>
        <fullName evidence="16">Histone-lysine N-methyltransferase, H3 lysine-9 specific SUVH1</fullName>
    </recommendedName>
</protein>
<dbReference type="FunFam" id="2.30.280.10:FF:000003">
    <property type="entry name" value="Histone-lysine N-methyltransferase, H3 lysine-9 specific SUVH5"/>
    <property type="match status" value="1"/>
</dbReference>
<evidence type="ECO:0000256" key="5">
    <source>
        <dbReference type="ARBA" id="ARBA00022691"/>
    </source>
</evidence>
<dbReference type="InterPro" id="IPR015947">
    <property type="entry name" value="PUA-like_sf"/>
</dbReference>
<feature type="domain" description="YDG" evidence="13">
    <location>
        <begin position="196"/>
        <end position="347"/>
    </location>
</feature>
<keyword evidence="5" id="KW-0949">S-adenosyl-L-methionine</keyword>
<reference evidence="14 15" key="1">
    <citation type="journal article" date="2020" name="Nat. Food">
        <title>A phased Vanilla planifolia genome enables genetic improvement of flavour and production.</title>
        <authorList>
            <person name="Hasing T."/>
            <person name="Tang H."/>
            <person name="Brym M."/>
            <person name="Khazi F."/>
            <person name="Huang T."/>
            <person name="Chambers A.H."/>
        </authorList>
    </citation>
    <scope>NUCLEOTIDE SEQUENCE [LARGE SCALE GENOMIC DNA]</scope>
    <source>
        <tissue evidence="14">Leaf</tissue>
    </source>
</reference>
<dbReference type="EMBL" id="JADCNL010000007">
    <property type="protein sequence ID" value="KAG0474185.1"/>
    <property type="molecule type" value="Genomic_DNA"/>
</dbReference>
<dbReference type="GO" id="GO:0003690">
    <property type="term" value="F:double-stranded DNA binding"/>
    <property type="evidence" value="ECO:0007669"/>
    <property type="project" value="TreeGrafter"/>
</dbReference>
<dbReference type="PANTHER" id="PTHR45660:SF13">
    <property type="entry name" value="HISTONE-LYSINE N-METHYLTRANSFERASE SETMAR"/>
    <property type="match status" value="1"/>
</dbReference>
<dbReference type="InterPro" id="IPR025794">
    <property type="entry name" value="H3-K9-MeTrfase_plant"/>
</dbReference>
<name>A0A835QIZ4_VANPL</name>
<dbReference type="PROSITE" id="PS51575">
    <property type="entry name" value="SAM_MT43_SUVAR39_2"/>
    <property type="match status" value="1"/>
</dbReference>
<dbReference type="PANTHER" id="PTHR45660">
    <property type="entry name" value="HISTONE-LYSINE N-METHYLTRANSFERASE SETMAR"/>
    <property type="match status" value="1"/>
</dbReference>
<dbReference type="SMART" id="SM00466">
    <property type="entry name" value="SRA"/>
    <property type="match status" value="1"/>
</dbReference>
<dbReference type="Gene3D" id="2.170.270.10">
    <property type="entry name" value="SET domain"/>
    <property type="match status" value="1"/>
</dbReference>
<evidence type="ECO:0000256" key="7">
    <source>
        <dbReference type="ARBA" id="ARBA00023242"/>
    </source>
</evidence>
<sequence>MEARPFNSKEDTVLDVKPLRCLAPMFPAPYGFNTTFTTSGSAPFVCVSPFGSSTSGNGFPPSFHPANGGAANGLADVSPINLDEEPEPTAHTSPSVKKTRRRGRPRLRADSSETDVSEKKPQQRKKPRKITDLSLIFPSSLDPRESVEGVLMTFDALRRRLLQLDETTDATKRADLKAGAIMMANDLRANMGKRIGAVPGVEIGDIFYFRIEMCMVGLHAPSMAGIDYINAKSTETDEPTAVSIVSAGGYENEDGDVDFLIYTGQGGGTGNKHADKKQFDDQKLERGNLALEKSFHKGNLIRVIRSAKDMNCITGKIYIYDGLYKIQESWIDKGKSGFNVFKYKLLREPDQPEGIAVWKRTEQWKASPLSRGRVILPDISSGVETIPVCLVNEVDDAKGPSHFTYATKVRHLRSIDSMRALQGCKCLSVCLPGDANCSCAQQNEGSLPYSSSGLLVSRKAVVYECNSSCACSVNCRNRVTQKGVKLHFEVFRTRGRGWGLRSWDPIRAGTFICEYTGEVYDKVAADDGEEEHYSFRATYVDEKTLKWNHGPELLGEPSNQSEIFKPLPLIIRAKNIGNVARFMNHSCSPNVFWQPVMHDHAEEGYPHIMFFAIKHIPPMTELTFDYGVSSSNVLSTLAGTRGPMKCLCGIPKCRGIFG</sequence>
<dbReference type="PROSITE" id="PS50868">
    <property type="entry name" value="POST_SET"/>
    <property type="match status" value="1"/>
</dbReference>
<dbReference type="SUPFAM" id="SSF82199">
    <property type="entry name" value="SET domain"/>
    <property type="match status" value="1"/>
</dbReference>
<evidence type="ECO:0000256" key="4">
    <source>
        <dbReference type="ARBA" id="ARBA00022679"/>
    </source>
</evidence>
<keyword evidence="2" id="KW-0158">Chromosome</keyword>
<dbReference type="InterPro" id="IPR036987">
    <property type="entry name" value="SRA-YDG_sf"/>
</dbReference>
<evidence type="ECO:0000256" key="8">
    <source>
        <dbReference type="PROSITE-ProRule" id="PRU00358"/>
    </source>
</evidence>
<accession>A0A835QIZ4</accession>
<dbReference type="Pfam" id="PF02182">
    <property type="entry name" value="SAD_SRA"/>
    <property type="match status" value="1"/>
</dbReference>
<dbReference type="InterPro" id="IPR001214">
    <property type="entry name" value="SET_dom"/>
</dbReference>
<feature type="domain" description="Post-SET" evidence="12">
    <location>
        <begin position="642"/>
        <end position="658"/>
    </location>
</feature>
<evidence type="ECO:0000256" key="1">
    <source>
        <dbReference type="ARBA" id="ARBA00004286"/>
    </source>
</evidence>
<dbReference type="GO" id="GO:0042054">
    <property type="term" value="F:histone methyltransferase activity"/>
    <property type="evidence" value="ECO:0007669"/>
    <property type="project" value="InterPro"/>
</dbReference>
<dbReference type="Pfam" id="PF00856">
    <property type="entry name" value="SET"/>
    <property type="match status" value="1"/>
</dbReference>
<feature type="region of interest" description="Disordered" evidence="9">
    <location>
        <begin position="59"/>
        <end position="131"/>
    </location>
</feature>
<dbReference type="GO" id="GO:0032259">
    <property type="term" value="P:methylation"/>
    <property type="evidence" value="ECO:0007669"/>
    <property type="project" value="UniProtKB-KW"/>
</dbReference>
<feature type="compositionally biased region" description="Basic residues" evidence="9">
    <location>
        <begin position="97"/>
        <end position="106"/>
    </location>
</feature>
<feature type="domain" description="Pre-SET" evidence="11">
    <location>
        <begin position="422"/>
        <end position="483"/>
    </location>
</feature>
<dbReference type="Proteomes" id="UP000636800">
    <property type="component" value="Chromosome 7"/>
</dbReference>
<dbReference type="GO" id="GO:0005694">
    <property type="term" value="C:chromosome"/>
    <property type="evidence" value="ECO:0007669"/>
    <property type="project" value="UniProtKB-SubCell"/>
</dbReference>
<comment type="caution">
    <text evidence="14">The sequence shown here is derived from an EMBL/GenBank/DDBJ whole genome shotgun (WGS) entry which is preliminary data.</text>
</comment>
<dbReference type="InterPro" id="IPR051357">
    <property type="entry name" value="H3K9_HMTase_SUVAR3-9"/>
</dbReference>
<evidence type="ECO:0000256" key="3">
    <source>
        <dbReference type="ARBA" id="ARBA00022603"/>
    </source>
</evidence>
<dbReference type="PROSITE" id="PS51015">
    <property type="entry name" value="YDG"/>
    <property type="match status" value="1"/>
</dbReference>
<evidence type="ECO:0008006" key="16">
    <source>
        <dbReference type="Google" id="ProtNLM"/>
    </source>
</evidence>
<evidence type="ECO:0000313" key="14">
    <source>
        <dbReference type="EMBL" id="KAG0474185.1"/>
    </source>
</evidence>
<dbReference type="PROSITE" id="PS50867">
    <property type="entry name" value="PRE_SET"/>
    <property type="match status" value="1"/>
</dbReference>
<evidence type="ECO:0000259" key="10">
    <source>
        <dbReference type="PROSITE" id="PS50280"/>
    </source>
</evidence>
<evidence type="ECO:0000256" key="6">
    <source>
        <dbReference type="ARBA" id="ARBA00022853"/>
    </source>
</evidence>
<evidence type="ECO:0000256" key="9">
    <source>
        <dbReference type="SAM" id="MobiDB-lite"/>
    </source>
</evidence>
<keyword evidence="7 8" id="KW-0539">Nucleus</keyword>
<gene>
    <name evidence="14" type="ORF">HPP92_016042</name>
</gene>
<dbReference type="InterPro" id="IPR046341">
    <property type="entry name" value="SET_dom_sf"/>
</dbReference>